<dbReference type="EMBL" id="JANVFU010000008">
    <property type="protein sequence ID" value="KAJ3743647.1"/>
    <property type="molecule type" value="Genomic_DNA"/>
</dbReference>
<keyword evidence="3" id="KW-1185">Reference proteome</keyword>
<dbReference type="Proteomes" id="UP001142393">
    <property type="component" value="Unassembled WGS sequence"/>
</dbReference>
<evidence type="ECO:0000313" key="2">
    <source>
        <dbReference type="EMBL" id="KAJ3743647.1"/>
    </source>
</evidence>
<evidence type="ECO:0000256" key="1">
    <source>
        <dbReference type="SAM" id="Coils"/>
    </source>
</evidence>
<keyword evidence="1" id="KW-0175">Coiled coil</keyword>
<evidence type="ECO:0008006" key="4">
    <source>
        <dbReference type="Google" id="ProtNLM"/>
    </source>
</evidence>
<dbReference type="InterPro" id="IPR032675">
    <property type="entry name" value="LRR_dom_sf"/>
</dbReference>
<dbReference type="SUPFAM" id="SSF52047">
    <property type="entry name" value="RNI-like"/>
    <property type="match status" value="1"/>
</dbReference>
<organism evidence="2 3">
    <name type="scientific">Lentinula detonsa</name>
    <dbReference type="NCBI Taxonomy" id="2804962"/>
    <lineage>
        <taxon>Eukaryota</taxon>
        <taxon>Fungi</taxon>
        <taxon>Dikarya</taxon>
        <taxon>Basidiomycota</taxon>
        <taxon>Agaricomycotina</taxon>
        <taxon>Agaricomycetes</taxon>
        <taxon>Agaricomycetidae</taxon>
        <taxon>Agaricales</taxon>
        <taxon>Marasmiineae</taxon>
        <taxon>Omphalotaceae</taxon>
        <taxon>Lentinula</taxon>
    </lineage>
</organism>
<proteinExistence type="predicted"/>
<sequence>MSTTTTPLDDPQSIDVTPFALRIPEILENIFEHSDEKSNRTNNVLVCKVWSDPCLNVIWREVKDLSRLVKLLGPTVLRGSRLLDFSQTDKPPKWDRFSFYARRVRKIYHEGERAGTYRAGLALRSVFTDIAYQRLSNNIVPNLQVLEWHSDTSLYMQNPSILFMGPSLKHYILHEVKLSPAELSLNLRTLADRCPHLNHVKISLDSAAQSHGDIILDFVMRMADLHTLELPPFGNMAPLTNALRGHSCLRRLQIGGCHVIDGRLDKPCITSLALPSPGGDHFASLTFLSIVVPYAVVEKLFSSKFPSLQQIFIFSDLRKPETPSTIKHLIDTLTETCPQIHHIHLSYAFLPEEKYTRFPPASCIVTMAHIRPLLRCSKMQNFIFKHPFPITLDDQFAEEIATSWPHLLKLQLNHIPLVRRKDFKNCFTLRALLPFARHCPRLVHLSILVVPESSTCPMLGDIQSLPSSFFSKLYSFDVGSSMLYESDKHQVALTLSQILPPRSVLCYHNNVKNDLTSDTDEETPPLSPEARNWKSVIDKIPYMRWMDQLAKTEQRELRRKLQELETENERLRTQIQTLYA</sequence>
<evidence type="ECO:0000313" key="3">
    <source>
        <dbReference type="Proteomes" id="UP001142393"/>
    </source>
</evidence>
<comment type="caution">
    <text evidence="2">The sequence shown here is derived from an EMBL/GenBank/DDBJ whole genome shotgun (WGS) entry which is preliminary data.</text>
</comment>
<dbReference type="Gene3D" id="3.80.10.10">
    <property type="entry name" value="Ribonuclease Inhibitor"/>
    <property type="match status" value="1"/>
</dbReference>
<feature type="coiled-coil region" evidence="1">
    <location>
        <begin position="547"/>
        <end position="574"/>
    </location>
</feature>
<dbReference type="AlphaFoldDB" id="A0A9W8NZ37"/>
<accession>A0A9W8NZ37</accession>
<name>A0A9W8NZ37_9AGAR</name>
<gene>
    <name evidence="2" type="ORF">DFH05DRAFT_1525949</name>
</gene>
<protein>
    <recommendedName>
        <fullName evidence="4">F-box domain-containing protein</fullName>
    </recommendedName>
</protein>
<reference evidence="2 3" key="1">
    <citation type="journal article" date="2023" name="Proc. Natl. Acad. Sci. U.S.A.">
        <title>A global phylogenomic analysis of the shiitake genus Lentinula.</title>
        <authorList>
            <person name="Sierra-Patev S."/>
            <person name="Min B."/>
            <person name="Naranjo-Ortiz M."/>
            <person name="Looney B."/>
            <person name="Konkel Z."/>
            <person name="Slot J.C."/>
            <person name="Sakamoto Y."/>
            <person name="Steenwyk J.L."/>
            <person name="Rokas A."/>
            <person name="Carro J."/>
            <person name="Camarero S."/>
            <person name="Ferreira P."/>
            <person name="Molpeceres G."/>
            <person name="Ruiz-Duenas F.J."/>
            <person name="Serrano A."/>
            <person name="Henrissat B."/>
            <person name="Drula E."/>
            <person name="Hughes K.W."/>
            <person name="Mata J.L."/>
            <person name="Ishikawa N.K."/>
            <person name="Vargas-Isla R."/>
            <person name="Ushijima S."/>
            <person name="Smith C.A."/>
            <person name="Donoghue J."/>
            <person name="Ahrendt S."/>
            <person name="Andreopoulos W."/>
            <person name="He G."/>
            <person name="LaButti K."/>
            <person name="Lipzen A."/>
            <person name="Ng V."/>
            <person name="Riley R."/>
            <person name="Sandor L."/>
            <person name="Barry K."/>
            <person name="Martinez A.T."/>
            <person name="Xiao Y."/>
            <person name="Gibbons J.G."/>
            <person name="Terashima K."/>
            <person name="Grigoriev I.V."/>
            <person name="Hibbett D."/>
        </authorList>
    </citation>
    <scope>NUCLEOTIDE SEQUENCE [LARGE SCALE GENOMIC DNA]</scope>
    <source>
        <strain evidence="2 3">TFB7810</strain>
    </source>
</reference>